<gene>
    <name evidence="1" type="ORF">FSB_LOCUS33978</name>
</gene>
<organism evidence="1">
    <name type="scientific">Fagus sylvatica</name>
    <name type="common">Beechnut</name>
    <dbReference type="NCBI Taxonomy" id="28930"/>
    <lineage>
        <taxon>Eukaryota</taxon>
        <taxon>Viridiplantae</taxon>
        <taxon>Streptophyta</taxon>
        <taxon>Embryophyta</taxon>
        <taxon>Tracheophyta</taxon>
        <taxon>Spermatophyta</taxon>
        <taxon>Magnoliopsida</taxon>
        <taxon>eudicotyledons</taxon>
        <taxon>Gunneridae</taxon>
        <taxon>Pentapetalae</taxon>
        <taxon>rosids</taxon>
        <taxon>fabids</taxon>
        <taxon>Fagales</taxon>
        <taxon>Fagaceae</taxon>
        <taxon>Fagus</taxon>
    </lineage>
</organism>
<sequence>MDSRLIYGPVESFSMYCSLASILFKVREFDGNVYQNRKIFKAQFELPPYDFVQFQAARHQPRLTDTIWPPMIRVPWFCKGGEVGYMFTFRFAVAAVVGKIEMVAKGLSYKVWKVKDFKVSMEGTAEGHKEVKKELDQLRRLMWLESLVV</sequence>
<accession>A0A2N9GUP2</accession>
<evidence type="ECO:0000313" key="1">
    <source>
        <dbReference type="EMBL" id="SPD06096.1"/>
    </source>
</evidence>
<dbReference type="EMBL" id="OIVN01002746">
    <property type="protein sequence ID" value="SPD06096.1"/>
    <property type="molecule type" value="Genomic_DNA"/>
</dbReference>
<dbReference type="AlphaFoldDB" id="A0A2N9GUP2"/>
<reference evidence="1" key="1">
    <citation type="submission" date="2018-02" db="EMBL/GenBank/DDBJ databases">
        <authorList>
            <person name="Cohen D.B."/>
            <person name="Kent A.D."/>
        </authorList>
    </citation>
    <scope>NUCLEOTIDE SEQUENCE</scope>
</reference>
<proteinExistence type="predicted"/>
<protein>
    <submittedName>
        <fullName evidence="1">Uncharacterized protein</fullName>
    </submittedName>
</protein>
<name>A0A2N9GUP2_FAGSY</name>